<dbReference type="PANTHER" id="PTHR12905:SF0">
    <property type="entry name" value="CALCINEURIN-LIKE PHOSPHOESTERASE DOMAIN-CONTAINING PROTEIN"/>
    <property type="match status" value="1"/>
</dbReference>
<proteinExistence type="predicted"/>
<accession>A0A7S2TT46</accession>
<dbReference type="InterPro" id="IPR029052">
    <property type="entry name" value="Metallo-depent_PP-like"/>
</dbReference>
<dbReference type="PANTHER" id="PTHR12905">
    <property type="entry name" value="METALLOPHOSPHOESTERASE"/>
    <property type="match status" value="1"/>
</dbReference>
<sequence>MACLCFVGFRVRCAIFRLDKEYYEQHWKRHHDTKESADKARSLLSNCRYIEHEKVTVEGVTVFAAPAMPAKGAQWAWKRPEKELQEYWDTKFNLDDSPDILLTHAPPYDILDQNITGIKTGSRPLLSGLRRIKPKFCVFGHIHESYGVAVEPRSECVCINASSCTLLGKARHAPIVFDVSRREA</sequence>
<evidence type="ECO:0000313" key="1">
    <source>
        <dbReference type="EMBL" id="CAD9766488.1"/>
    </source>
</evidence>
<dbReference type="InterPro" id="IPR051693">
    <property type="entry name" value="UPF0046_metallophosphoest"/>
</dbReference>
<gene>
    <name evidence="1" type="ORF">LSP00402_LOCUS11189</name>
</gene>
<dbReference type="AlphaFoldDB" id="A0A7S2TT46"/>
<dbReference type="EMBL" id="HBHP01018038">
    <property type="protein sequence ID" value="CAD9766488.1"/>
    <property type="molecule type" value="Transcribed_RNA"/>
</dbReference>
<dbReference type="Gene3D" id="3.60.21.10">
    <property type="match status" value="1"/>
</dbReference>
<protein>
    <recommendedName>
        <fullName evidence="2">Calcineurin-like phosphoesterase domain-containing protein</fullName>
    </recommendedName>
</protein>
<evidence type="ECO:0008006" key="2">
    <source>
        <dbReference type="Google" id="ProtNLM"/>
    </source>
</evidence>
<organism evidence="1">
    <name type="scientific">Lotharella oceanica</name>
    <dbReference type="NCBI Taxonomy" id="641309"/>
    <lineage>
        <taxon>Eukaryota</taxon>
        <taxon>Sar</taxon>
        <taxon>Rhizaria</taxon>
        <taxon>Cercozoa</taxon>
        <taxon>Chlorarachniophyceae</taxon>
        <taxon>Lotharella</taxon>
    </lineage>
</organism>
<name>A0A7S2TT46_9EUKA</name>
<dbReference type="SUPFAM" id="SSF56300">
    <property type="entry name" value="Metallo-dependent phosphatases"/>
    <property type="match status" value="1"/>
</dbReference>
<reference evidence="1" key="1">
    <citation type="submission" date="2021-01" db="EMBL/GenBank/DDBJ databases">
        <authorList>
            <person name="Corre E."/>
            <person name="Pelletier E."/>
            <person name="Niang G."/>
            <person name="Scheremetjew M."/>
            <person name="Finn R."/>
            <person name="Kale V."/>
            <person name="Holt S."/>
            <person name="Cochrane G."/>
            <person name="Meng A."/>
            <person name="Brown T."/>
            <person name="Cohen L."/>
        </authorList>
    </citation>
    <scope>NUCLEOTIDE SEQUENCE</scope>
    <source>
        <strain evidence="1">CCMP622</strain>
    </source>
</reference>